<feature type="domain" description="Integrase catalytic" evidence="1">
    <location>
        <begin position="181"/>
        <end position="369"/>
    </location>
</feature>
<evidence type="ECO:0000259" key="1">
    <source>
        <dbReference type="PROSITE" id="PS50994"/>
    </source>
</evidence>
<dbReference type="PANTHER" id="PTHR47331:SF1">
    <property type="entry name" value="GAG-LIKE PROTEIN"/>
    <property type="match status" value="1"/>
</dbReference>
<protein>
    <submittedName>
        <fullName evidence="3">Uncharacterized protein LOC100901146</fullName>
    </submittedName>
</protein>
<dbReference type="SUPFAM" id="SSF53098">
    <property type="entry name" value="Ribonuclease H-like"/>
    <property type="match status" value="1"/>
</dbReference>
<dbReference type="GO" id="GO:0003676">
    <property type="term" value="F:nucleic acid binding"/>
    <property type="evidence" value="ECO:0007669"/>
    <property type="project" value="InterPro"/>
</dbReference>
<dbReference type="KEGG" id="goe:100901146"/>
<dbReference type="PANTHER" id="PTHR47331">
    <property type="entry name" value="PHD-TYPE DOMAIN-CONTAINING PROTEIN"/>
    <property type="match status" value="1"/>
</dbReference>
<dbReference type="GO" id="GO:0015074">
    <property type="term" value="P:DNA integration"/>
    <property type="evidence" value="ECO:0007669"/>
    <property type="project" value="InterPro"/>
</dbReference>
<dbReference type="AlphaFoldDB" id="A0AAJ6QNG0"/>
<organism evidence="2 3">
    <name type="scientific">Galendromus occidentalis</name>
    <name type="common">western predatory mite</name>
    <dbReference type="NCBI Taxonomy" id="34638"/>
    <lineage>
        <taxon>Eukaryota</taxon>
        <taxon>Metazoa</taxon>
        <taxon>Ecdysozoa</taxon>
        <taxon>Arthropoda</taxon>
        <taxon>Chelicerata</taxon>
        <taxon>Arachnida</taxon>
        <taxon>Acari</taxon>
        <taxon>Parasitiformes</taxon>
        <taxon>Mesostigmata</taxon>
        <taxon>Gamasina</taxon>
        <taxon>Phytoseioidea</taxon>
        <taxon>Phytoseiidae</taxon>
        <taxon>Typhlodrominae</taxon>
        <taxon>Galendromus</taxon>
    </lineage>
</organism>
<dbReference type="Gene3D" id="3.30.420.10">
    <property type="entry name" value="Ribonuclease H-like superfamily/Ribonuclease H"/>
    <property type="match status" value="1"/>
</dbReference>
<dbReference type="RefSeq" id="XP_003738526.1">
    <property type="nucleotide sequence ID" value="XM_003738478.1"/>
</dbReference>
<accession>A0AAJ6QNG0</accession>
<gene>
    <name evidence="3" type="primary">LOC100901146</name>
</gene>
<dbReference type="GeneID" id="100901146"/>
<proteinExistence type="predicted"/>
<dbReference type="InterPro" id="IPR001584">
    <property type="entry name" value="Integrase_cat-core"/>
</dbReference>
<keyword evidence="2" id="KW-1185">Reference proteome</keyword>
<evidence type="ECO:0000313" key="3">
    <source>
        <dbReference type="RefSeq" id="XP_003738526.1"/>
    </source>
</evidence>
<reference evidence="3" key="1">
    <citation type="submission" date="2025-08" db="UniProtKB">
        <authorList>
            <consortium name="RefSeq"/>
        </authorList>
    </citation>
    <scope>IDENTIFICATION</scope>
</reference>
<dbReference type="InterPro" id="IPR012337">
    <property type="entry name" value="RNaseH-like_sf"/>
</dbReference>
<dbReference type="Proteomes" id="UP000694867">
    <property type="component" value="Unplaced"/>
</dbReference>
<sequence length="417" mass="47513">MQRLARKAQQAKARVAQGITFRRHPHPNGKLAFEAEEMIEARMSLLRLVQRTYFKEEYDNKCENIKKSNQLYLYNPFLEEDGLIHCRSRLTWSTHLSETQKNPIILPGSCYLSKLIVQHIHERQCFHSEGKNAVLQMLRQDFLLIQARKIVRQVINSCATCRLFHGEAASLRTPPLPSFRLEEAPPFTNTGCDFAGPFRYKKESVEVGKSYILLFTCSVSRAIHLELTYDLPTVEVLGALQKFINRFSAVRTITSDNELSLQRAAKELRVLYEHIRSDQVRKFVADAFIKWKFITPSAPWFGAFYERQVQAIKRPLRKILGSAIPHSRDLEIIISGIETMVNSRPITTVASGADVIEALTPADLLSGYRGGTFISDHKAKPQKRIDQEISATNAQRILETISRRVSENGAQTNTNKG</sequence>
<name>A0AAJ6QNG0_9ACAR</name>
<evidence type="ECO:0000313" key="2">
    <source>
        <dbReference type="Proteomes" id="UP000694867"/>
    </source>
</evidence>
<dbReference type="PROSITE" id="PS50994">
    <property type="entry name" value="INTEGRASE"/>
    <property type="match status" value="1"/>
</dbReference>
<dbReference type="InterPro" id="IPR036397">
    <property type="entry name" value="RNaseH_sf"/>
</dbReference>